<name>A0A8R7UBN4_TRIUA</name>
<evidence type="ECO:0000313" key="2">
    <source>
        <dbReference type="EnsemblPlants" id="TuG1812G0400003474.01.T01.cds322562"/>
    </source>
</evidence>
<dbReference type="Proteomes" id="UP000015106">
    <property type="component" value="Chromosome 4"/>
</dbReference>
<dbReference type="AlphaFoldDB" id="A0A8R7UBN4"/>
<evidence type="ECO:0000313" key="3">
    <source>
        <dbReference type="Proteomes" id="UP000015106"/>
    </source>
</evidence>
<organism evidence="2 3">
    <name type="scientific">Triticum urartu</name>
    <name type="common">Red wild einkorn</name>
    <name type="synonym">Crithodium urartu</name>
    <dbReference type="NCBI Taxonomy" id="4572"/>
    <lineage>
        <taxon>Eukaryota</taxon>
        <taxon>Viridiplantae</taxon>
        <taxon>Streptophyta</taxon>
        <taxon>Embryophyta</taxon>
        <taxon>Tracheophyta</taxon>
        <taxon>Spermatophyta</taxon>
        <taxon>Magnoliopsida</taxon>
        <taxon>Liliopsida</taxon>
        <taxon>Poales</taxon>
        <taxon>Poaceae</taxon>
        <taxon>BOP clade</taxon>
        <taxon>Pooideae</taxon>
        <taxon>Triticodae</taxon>
        <taxon>Triticeae</taxon>
        <taxon>Triticinae</taxon>
        <taxon>Triticum</taxon>
    </lineage>
</organism>
<reference evidence="3" key="1">
    <citation type="journal article" date="2013" name="Nature">
        <title>Draft genome of the wheat A-genome progenitor Triticum urartu.</title>
        <authorList>
            <person name="Ling H.Q."/>
            <person name="Zhao S."/>
            <person name="Liu D."/>
            <person name="Wang J."/>
            <person name="Sun H."/>
            <person name="Zhang C."/>
            <person name="Fan H."/>
            <person name="Li D."/>
            <person name="Dong L."/>
            <person name="Tao Y."/>
            <person name="Gao C."/>
            <person name="Wu H."/>
            <person name="Li Y."/>
            <person name="Cui Y."/>
            <person name="Guo X."/>
            <person name="Zheng S."/>
            <person name="Wang B."/>
            <person name="Yu K."/>
            <person name="Liang Q."/>
            <person name="Yang W."/>
            <person name="Lou X."/>
            <person name="Chen J."/>
            <person name="Feng M."/>
            <person name="Jian J."/>
            <person name="Zhang X."/>
            <person name="Luo G."/>
            <person name="Jiang Y."/>
            <person name="Liu J."/>
            <person name="Wang Z."/>
            <person name="Sha Y."/>
            <person name="Zhang B."/>
            <person name="Wu H."/>
            <person name="Tang D."/>
            <person name="Shen Q."/>
            <person name="Xue P."/>
            <person name="Zou S."/>
            <person name="Wang X."/>
            <person name="Liu X."/>
            <person name="Wang F."/>
            <person name="Yang Y."/>
            <person name="An X."/>
            <person name="Dong Z."/>
            <person name="Zhang K."/>
            <person name="Zhang X."/>
            <person name="Luo M.C."/>
            <person name="Dvorak J."/>
            <person name="Tong Y."/>
            <person name="Wang J."/>
            <person name="Yang H."/>
            <person name="Li Z."/>
            <person name="Wang D."/>
            <person name="Zhang A."/>
            <person name="Wang J."/>
        </authorList>
    </citation>
    <scope>NUCLEOTIDE SEQUENCE</scope>
    <source>
        <strain evidence="3">cv. G1812</strain>
    </source>
</reference>
<feature type="compositionally biased region" description="Basic and acidic residues" evidence="1">
    <location>
        <begin position="61"/>
        <end position="80"/>
    </location>
</feature>
<protein>
    <submittedName>
        <fullName evidence="2">Uncharacterized protein</fullName>
    </submittedName>
</protein>
<dbReference type="Gramene" id="TuG1812G0400003474.01.T01">
    <property type="protein sequence ID" value="TuG1812G0400003474.01.T01.cds322562"/>
    <property type="gene ID" value="TuG1812G0400003474.01"/>
</dbReference>
<proteinExistence type="predicted"/>
<accession>A0A8R7UBN4</accession>
<evidence type="ECO:0000256" key="1">
    <source>
        <dbReference type="SAM" id="MobiDB-lite"/>
    </source>
</evidence>
<dbReference type="EnsemblPlants" id="TuG1812G0400003474.01.T01">
    <property type="protein sequence ID" value="TuG1812G0400003474.01.T01.cds322562"/>
    <property type="gene ID" value="TuG1812G0400003474.01"/>
</dbReference>
<gene>
    <name evidence="2" type="primary">LOC125554903</name>
</gene>
<feature type="region of interest" description="Disordered" evidence="1">
    <location>
        <begin position="50"/>
        <end position="80"/>
    </location>
</feature>
<sequence>MVDAGVGDDLFEEAPGLANLVAVVVVVRQLIEDGEAEDVELVEIGVKQRRDGPDGAWNAGDAERDELPPGEHGHDDGRRAPDIALRGVLPAEHLDEALDGGRGDADPAERGFGEAVGLGERDEDAGAKALLVVRARSDEVVGVGDEAHVEAIQDAAVEAARVGVVEEAAYGDLAVGTGEIAVVGDALEEAAVAHLPLP</sequence>
<reference evidence="2" key="3">
    <citation type="submission" date="2022-06" db="UniProtKB">
        <authorList>
            <consortium name="EnsemblPlants"/>
        </authorList>
    </citation>
    <scope>IDENTIFICATION</scope>
</reference>
<reference evidence="2" key="2">
    <citation type="submission" date="2018-03" db="EMBL/GenBank/DDBJ databases">
        <title>The Triticum urartu genome reveals the dynamic nature of wheat genome evolution.</title>
        <authorList>
            <person name="Ling H."/>
            <person name="Ma B."/>
            <person name="Shi X."/>
            <person name="Liu H."/>
            <person name="Dong L."/>
            <person name="Sun H."/>
            <person name="Cao Y."/>
            <person name="Gao Q."/>
            <person name="Zheng S."/>
            <person name="Li Y."/>
            <person name="Yu Y."/>
            <person name="Du H."/>
            <person name="Qi M."/>
            <person name="Li Y."/>
            <person name="Yu H."/>
            <person name="Cui Y."/>
            <person name="Wang N."/>
            <person name="Chen C."/>
            <person name="Wu H."/>
            <person name="Zhao Y."/>
            <person name="Zhang J."/>
            <person name="Li Y."/>
            <person name="Zhou W."/>
            <person name="Zhang B."/>
            <person name="Hu W."/>
            <person name="Eijk M."/>
            <person name="Tang J."/>
            <person name="Witsenboer H."/>
            <person name="Zhao S."/>
            <person name="Li Z."/>
            <person name="Zhang A."/>
            <person name="Wang D."/>
            <person name="Liang C."/>
        </authorList>
    </citation>
    <scope>NUCLEOTIDE SEQUENCE [LARGE SCALE GENOMIC DNA]</scope>
    <source>
        <strain evidence="2">cv. G1812</strain>
    </source>
</reference>
<keyword evidence="3" id="KW-1185">Reference proteome</keyword>